<gene>
    <name evidence="1" type="ORF">D5086_032670</name>
</gene>
<accession>A0ACC4AEP7</accession>
<evidence type="ECO:0000313" key="1">
    <source>
        <dbReference type="EMBL" id="KAL3564624.1"/>
    </source>
</evidence>
<dbReference type="Proteomes" id="UP000309997">
    <property type="component" value="Unassembled WGS sequence"/>
</dbReference>
<organism evidence="1 2">
    <name type="scientific">Populus alba</name>
    <name type="common">White poplar</name>
    <dbReference type="NCBI Taxonomy" id="43335"/>
    <lineage>
        <taxon>Eukaryota</taxon>
        <taxon>Viridiplantae</taxon>
        <taxon>Streptophyta</taxon>
        <taxon>Embryophyta</taxon>
        <taxon>Tracheophyta</taxon>
        <taxon>Spermatophyta</taxon>
        <taxon>Magnoliopsida</taxon>
        <taxon>eudicotyledons</taxon>
        <taxon>Gunneridae</taxon>
        <taxon>Pentapetalae</taxon>
        <taxon>rosids</taxon>
        <taxon>fabids</taxon>
        <taxon>Malpighiales</taxon>
        <taxon>Salicaceae</taxon>
        <taxon>Saliceae</taxon>
        <taxon>Populus</taxon>
    </lineage>
</organism>
<keyword evidence="2" id="KW-1185">Reference proteome</keyword>
<protein>
    <submittedName>
        <fullName evidence="1">Uncharacterized protein</fullName>
    </submittedName>
</protein>
<comment type="caution">
    <text evidence="1">The sequence shown here is derived from an EMBL/GenBank/DDBJ whole genome shotgun (WGS) entry which is preliminary data.</text>
</comment>
<dbReference type="EMBL" id="RCHU02000019">
    <property type="protein sequence ID" value="KAL3564624.1"/>
    <property type="molecule type" value="Genomic_DNA"/>
</dbReference>
<sequence>MVVNGRPIKRMKRRVTADLYNFLSFPSSPSSPSSSSSLPPPRGPFRSNIRSFLTEHALLPPPSSLFPHLLTWQISFQVGDLVGCGGEEAGGGVVSLDVVEEDVARSRSVYCDQCRVVGWSGHPVCSKRYHFVIKADGNSIGGYHKPCTCCGDVLHLSESRCKTCNHVTTADDVEEWIYHQLEDTTHLLHGVIHANGFGHLLRVNGKEGGSRVLSGVHIMDFWDRLCKTLGVRKVSVMDVSKKYGLEYRLLHAITKGHSWYGDWGYEFGAGSFGLTVYAYRSAVETLSSLPLSIFLSEGQKLQARLLDIIKFYQSLSDRELVNIRDLFCYLISLIHDARKSPSRVNDSSCKKRCIYASGISSSWSRSDVERVEEAMFRVLRAVSGSNWVSWRALRGAVCKVAPPELLDHCLKEIGGKFAADGMIVRSRCNPSSGAFEYRLEPGDPSLNSPATTGSSVITCPSEGNLIQDLRFLYDNMLHPQTMMSYGPEATSDAINSARKLLDCKQFMKDYNKCETTASPSNPPTICLSCEVEIVDQLEENVPDLPPEIIVLPSNATVFDLKLEASRAFQDVMERGTERWTVDCRCGAKDDDGERMLACDVCGVWQHTRCSGIPDSDPVPAKFVCVGCRGGSLVTKPSAVVFSSNDRLNVYMINYGLKGGYRDGADGLTMNYYVFSCPFAEAIVRNTVTSALRSDPTLAAGLVRMHFHDCWIQFCDELVYAGGHTLGVARCLTFKNRLSDPVDPTMDSDFSKTLSKTCSGGDDAEQTFDMTRNNFDNFYFQALQRKSGVLFSDQTLYNNPITKSIVKGYAMNQAKFFLDFQQAMVKMSLLDVKEGSQGEVRADCRKIN</sequence>
<name>A0ACC4AEP7_POPAL</name>
<proteinExistence type="predicted"/>
<reference evidence="1 2" key="1">
    <citation type="journal article" date="2024" name="Plant Biotechnol. J.">
        <title>Genome and CRISPR/Cas9 system of a widespread forest tree (Populus alba) in the world.</title>
        <authorList>
            <person name="Liu Y.J."/>
            <person name="Jiang P.F."/>
            <person name="Han X.M."/>
            <person name="Li X.Y."/>
            <person name="Wang H.M."/>
            <person name="Wang Y.J."/>
            <person name="Wang X.X."/>
            <person name="Zeng Q.Y."/>
        </authorList>
    </citation>
    <scope>NUCLEOTIDE SEQUENCE [LARGE SCALE GENOMIC DNA]</scope>
    <source>
        <strain evidence="2">cv. PAL-ZL1</strain>
    </source>
</reference>
<evidence type="ECO:0000313" key="2">
    <source>
        <dbReference type="Proteomes" id="UP000309997"/>
    </source>
</evidence>